<evidence type="ECO:0000256" key="4">
    <source>
        <dbReference type="ARBA" id="ARBA00022692"/>
    </source>
</evidence>
<dbReference type="Pfam" id="PF00060">
    <property type="entry name" value="Lig_chan"/>
    <property type="match status" value="1"/>
</dbReference>
<evidence type="ECO:0000256" key="13">
    <source>
        <dbReference type="PIRSR" id="PIRSR601508-2"/>
    </source>
</evidence>
<keyword evidence="6" id="KW-0406">Ion transport</keyword>
<evidence type="ECO:0000256" key="15">
    <source>
        <dbReference type="SAM" id="Phobius"/>
    </source>
</evidence>
<dbReference type="InterPro" id="IPR001320">
    <property type="entry name" value="Iontro_rcpt_C"/>
</dbReference>
<dbReference type="SUPFAM" id="SSF53850">
    <property type="entry name" value="Periplasmic binding protein-like II"/>
    <property type="match status" value="1"/>
</dbReference>
<evidence type="ECO:0000256" key="9">
    <source>
        <dbReference type="ARBA" id="ARBA00023180"/>
    </source>
</evidence>
<keyword evidence="14" id="KW-1015">Disulfide bond</keyword>
<name>A0A8S3V6V8_MYTED</name>
<dbReference type="InterPro" id="IPR015683">
    <property type="entry name" value="Ionotropic_Glu_rcpt"/>
</dbReference>
<evidence type="ECO:0000256" key="8">
    <source>
        <dbReference type="ARBA" id="ARBA00023170"/>
    </source>
</evidence>
<evidence type="ECO:0000256" key="5">
    <source>
        <dbReference type="ARBA" id="ARBA00022989"/>
    </source>
</evidence>
<keyword evidence="11" id="KW-0407">Ion channel</keyword>
<evidence type="ECO:0000259" key="16">
    <source>
        <dbReference type="SMART" id="SM00079"/>
    </source>
</evidence>
<feature type="binding site" evidence="12">
    <location>
        <position position="527"/>
    </location>
    <ligand>
        <name>L-glutamate</name>
        <dbReference type="ChEBI" id="CHEBI:29985"/>
    </ligand>
</feature>
<dbReference type="PANTHER" id="PTHR18966">
    <property type="entry name" value="IONOTROPIC GLUTAMATE RECEPTOR"/>
    <property type="match status" value="1"/>
</dbReference>
<accession>A0A8S3V6V8</accession>
<proteinExistence type="predicted"/>
<feature type="domain" description="Ionotropic glutamate receptor L-glutamate and glycine-binding" evidence="17">
    <location>
        <begin position="241"/>
        <end position="302"/>
    </location>
</feature>
<evidence type="ECO:0000256" key="11">
    <source>
        <dbReference type="ARBA" id="ARBA00023303"/>
    </source>
</evidence>
<comment type="caution">
    <text evidence="18">The sequence shown here is derived from an EMBL/GenBank/DDBJ whole genome shotgun (WGS) entry which is preliminary data.</text>
</comment>
<evidence type="ECO:0000256" key="6">
    <source>
        <dbReference type="ARBA" id="ARBA00023065"/>
    </source>
</evidence>
<feature type="transmembrane region" description="Helical" evidence="15">
    <location>
        <begin position="356"/>
        <end position="375"/>
    </location>
</feature>
<keyword evidence="9" id="KW-0325">Glycoprotein</keyword>
<comment type="subcellular location">
    <subcellularLocation>
        <location evidence="1">Cell membrane</location>
        <topology evidence="1">Multi-pass membrane protein</topology>
    </subcellularLocation>
</comment>
<evidence type="ECO:0000313" key="19">
    <source>
        <dbReference type="Proteomes" id="UP000683360"/>
    </source>
</evidence>
<dbReference type="GO" id="GO:0005886">
    <property type="term" value="C:plasma membrane"/>
    <property type="evidence" value="ECO:0007669"/>
    <property type="project" value="UniProtKB-SubCell"/>
</dbReference>
<feature type="binding site" evidence="12">
    <location>
        <position position="318"/>
    </location>
    <ligand>
        <name>L-glutamate</name>
        <dbReference type="ChEBI" id="CHEBI:29985"/>
    </ligand>
</feature>
<dbReference type="Pfam" id="PF10613">
    <property type="entry name" value="Lig_chan-Glu_bd"/>
    <property type="match status" value="1"/>
</dbReference>
<protein>
    <submittedName>
        <fullName evidence="18">GRID1</fullName>
    </submittedName>
</protein>
<feature type="binding site" evidence="12">
    <location>
        <position position="311"/>
    </location>
    <ligand>
        <name>L-glutamate</name>
        <dbReference type="ChEBI" id="CHEBI:29985"/>
    </ligand>
</feature>
<evidence type="ECO:0000313" key="18">
    <source>
        <dbReference type="EMBL" id="CAG2250396.1"/>
    </source>
</evidence>
<feature type="transmembrane region" description="Helical" evidence="15">
    <location>
        <begin position="616"/>
        <end position="636"/>
    </location>
</feature>
<feature type="transmembrane region" description="Helical" evidence="15">
    <location>
        <begin position="427"/>
        <end position="451"/>
    </location>
</feature>
<keyword evidence="5 15" id="KW-1133">Transmembrane helix</keyword>
<sequence>MVLEKQKIFSSVPTVVVIRDFCHVTSTRMIQLRPDCTYSNTLLADIAASKLWRNVLLYYDTTYRSLCLTNLLMQLSLNSVSTRMVKTNNYAGPLEYLPYIDRHSPDGIFVLTATDTMEDIISQDSEIYLSDATKVMLEIFSEVVISKNIKALEPMDCRQKSLPSNRTHAMEVFKTFQQNHVMNYSEYQICSTENSLTDSWKYMGNWSKDNGISLVTSRLFGNEFIDFNNATLKVAALPLDPFVFFNIDDNNQTTYSGFCIDILDQLALKFNFNYEIVSPADNAYGSLEDDGTWNGMVGMVMSNDADFAAGPFTITSARESVIDFTTTYMEEGIGILTMRPKEEENKEYKMFKPLSVTVWVMIGVAIVIVGVLVYVNNRYSPVIPVTKPEDNEPQQNPPKLSSSMWNVYGYFVEQGGDERPRSLSGRLILSVWWMFTILMLATYTANLAAYLTVTIIDSPINSLEELANHADIRPLIFSGSNLQTLFKTAKSSVYGQIWSKMSGMPIVKDIDTTLSYVRTNEYAFLSDFSLLEYIMLQDCQTYAMADEKFNNAGFGFVLEENSPYLNAFNLAILKMNEAGLIEKWRKQWWSLSDDCTSSDRTGSAQSLGLDSIVGLYYVYFGVVGLAVFAFLIELICSRKIVQRWISVQVTKLNAVKTMLINRLINRDSDVVTLVK</sequence>
<feature type="domain" description="Ionotropic glutamate receptor C-terminal" evidence="16">
    <location>
        <begin position="231"/>
        <end position="591"/>
    </location>
</feature>
<dbReference type="OrthoDB" id="5984008at2759"/>
<dbReference type="FunFam" id="3.40.190.10:FF:000024">
    <property type="entry name" value="Glutamate receptor, ionotropic, delta 1"/>
    <property type="match status" value="1"/>
</dbReference>
<dbReference type="GO" id="GO:0038023">
    <property type="term" value="F:signaling receptor activity"/>
    <property type="evidence" value="ECO:0007669"/>
    <property type="project" value="InterPro"/>
</dbReference>
<keyword evidence="7 15" id="KW-0472">Membrane</keyword>
<evidence type="ECO:0000256" key="2">
    <source>
        <dbReference type="ARBA" id="ARBA00022448"/>
    </source>
</evidence>
<keyword evidence="19" id="KW-1185">Reference proteome</keyword>
<evidence type="ECO:0000259" key="17">
    <source>
        <dbReference type="SMART" id="SM00918"/>
    </source>
</evidence>
<keyword evidence="10" id="KW-1071">Ligand-gated ion channel</keyword>
<dbReference type="GO" id="GO:0015276">
    <property type="term" value="F:ligand-gated monoatomic ion channel activity"/>
    <property type="evidence" value="ECO:0007669"/>
    <property type="project" value="InterPro"/>
</dbReference>
<dbReference type="InterPro" id="IPR019594">
    <property type="entry name" value="Glu/Gly-bd"/>
</dbReference>
<dbReference type="SMART" id="SM00918">
    <property type="entry name" value="Lig_chan-Glu_bd"/>
    <property type="match status" value="1"/>
</dbReference>
<keyword evidence="8" id="KW-0675">Receptor</keyword>
<evidence type="ECO:0000256" key="1">
    <source>
        <dbReference type="ARBA" id="ARBA00004651"/>
    </source>
</evidence>
<feature type="site" description="Crucial to convey clamshell closure to channel opening" evidence="13">
    <location>
        <position position="460"/>
    </location>
</feature>
<keyword evidence="3" id="KW-1003">Cell membrane</keyword>
<reference evidence="18" key="1">
    <citation type="submission" date="2021-03" db="EMBL/GenBank/DDBJ databases">
        <authorList>
            <person name="Bekaert M."/>
        </authorList>
    </citation>
    <scope>NUCLEOTIDE SEQUENCE</scope>
</reference>
<evidence type="ECO:0000256" key="14">
    <source>
        <dbReference type="PIRSR" id="PIRSR601508-3"/>
    </source>
</evidence>
<evidence type="ECO:0000256" key="3">
    <source>
        <dbReference type="ARBA" id="ARBA00022475"/>
    </source>
</evidence>
<keyword evidence="4 15" id="KW-0812">Transmembrane</keyword>
<dbReference type="FunFam" id="1.10.287.70:FF:000143">
    <property type="entry name" value="Probable glutamate receptor"/>
    <property type="match status" value="1"/>
</dbReference>
<dbReference type="EMBL" id="CAJPWZ010003049">
    <property type="protein sequence ID" value="CAG2250396.1"/>
    <property type="molecule type" value="Genomic_DNA"/>
</dbReference>
<dbReference type="Gene3D" id="1.10.287.70">
    <property type="match status" value="1"/>
</dbReference>
<dbReference type="Proteomes" id="UP000683360">
    <property type="component" value="Unassembled WGS sequence"/>
</dbReference>
<feature type="site" description="Interaction with the cone snail toxin Con-ikot-ikot" evidence="13">
    <location>
        <position position="487"/>
    </location>
</feature>
<feature type="binding site" evidence="12">
    <location>
        <position position="313"/>
    </location>
    <ligand>
        <name>L-glutamate</name>
        <dbReference type="ChEBI" id="CHEBI:29985"/>
    </ligand>
</feature>
<keyword evidence="2" id="KW-0813">Transport</keyword>
<evidence type="ECO:0000256" key="12">
    <source>
        <dbReference type="PIRSR" id="PIRSR601508-1"/>
    </source>
</evidence>
<dbReference type="PRINTS" id="PR00177">
    <property type="entry name" value="NMDARECEPTOR"/>
</dbReference>
<evidence type="ECO:0000256" key="10">
    <source>
        <dbReference type="ARBA" id="ARBA00023286"/>
    </source>
</evidence>
<feature type="disulfide bond" evidence="14">
    <location>
        <begin position="539"/>
        <end position="595"/>
    </location>
</feature>
<organism evidence="18 19">
    <name type="scientific">Mytilus edulis</name>
    <name type="common">Blue mussel</name>
    <dbReference type="NCBI Taxonomy" id="6550"/>
    <lineage>
        <taxon>Eukaryota</taxon>
        <taxon>Metazoa</taxon>
        <taxon>Spiralia</taxon>
        <taxon>Lophotrochozoa</taxon>
        <taxon>Mollusca</taxon>
        <taxon>Bivalvia</taxon>
        <taxon>Autobranchia</taxon>
        <taxon>Pteriomorphia</taxon>
        <taxon>Mytilida</taxon>
        <taxon>Mytiloidea</taxon>
        <taxon>Mytilidae</taxon>
        <taxon>Mytilinae</taxon>
        <taxon>Mytilus</taxon>
    </lineage>
</organism>
<dbReference type="InterPro" id="IPR001508">
    <property type="entry name" value="Iono_Glu_rcpt_met"/>
</dbReference>
<dbReference type="AlphaFoldDB" id="A0A8S3V6V8"/>
<evidence type="ECO:0000256" key="7">
    <source>
        <dbReference type="ARBA" id="ARBA00023136"/>
    </source>
</evidence>
<feature type="site" description="Interaction with the cone snail toxin Con-ikot-ikot" evidence="13">
    <location>
        <position position="574"/>
    </location>
</feature>
<gene>
    <name evidence="18" type="ORF">MEDL_62115</name>
</gene>
<dbReference type="SMART" id="SM00079">
    <property type="entry name" value="PBPe"/>
    <property type="match status" value="1"/>
</dbReference>
<dbReference type="Gene3D" id="3.40.190.10">
    <property type="entry name" value="Periplasmic binding protein-like II"/>
    <property type="match status" value="3"/>
</dbReference>